<evidence type="ECO:0000313" key="8">
    <source>
        <dbReference type="Proteomes" id="UP000002282"/>
    </source>
</evidence>
<gene>
    <name evidence="7" type="primary">Dyak\GE24770</name>
    <name evidence="7" type="synonym">dyak_GLEANR_8434</name>
    <name evidence="7" type="synonym">GE24770</name>
    <name evidence="7" type="ORF">Dyak_GE24770</name>
</gene>
<evidence type="ECO:0000256" key="6">
    <source>
        <dbReference type="ARBA" id="ARBA00035289"/>
    </source>
</evidence>
<name>A0A0R1E1Y3_DROYA</name>
<keyword evidence="3" id="KW-0689">Ribosomal protein</keyword>
<reference evidence="7 8" key="2">
    <citation type="journal article" date="2007" name="PLoS Biol.">
        <title>Principles of genome evolution in the Drosophila melanogaster species group.</title>
        <authorList>
            <person name="Ranz J.M."/>
            <person name="Maurin D."/>
            <person name="Chan Y.S."/>
            <person name="von Grotthuss M."/>
            <person name="Hillier L.W."/>
            <person name="Roote J."/>
            <person name="Ashburner M."/>
            <person name="Bergman C.M."/>
        </authorList>
    </citation>
    <scope>NUCLEOTIDE SEQUENCE [LARGE SCALE GENOMIC DNA]</scope>
    <source>
        <strain evidence="8">Tai18E2 / Tucson 14021-0261.01</strain>
    </source>
</reference>
<evidence type="ECO:0000256" key="2">
    <source>
        <dbReference type="ARBA" id="ARBA00009254"/>
    </source>
</evidence>
<keyword evidence="5" id="KW-0687">Ribonucleoprotein</keyword>
<dbReference type="InterPro" id="IPR038340">
    <property type="entry name" value="MRP-L47_sf"/>
</dbReference>
<dbReference type="InterPro" id="IPR010729">
    <property type="entry name" value="Ribosomal_uL29_mit"/>
</dbReference>
<reference evidence="7 8" key="1">
    <citation type="journal article" date="2007" name="Nature">
        <title>Evolution of genes and genomes on the Drosophila phylogeny.</title>
        <authorList>
            <consortium name="Drosophila 12 Genomes Consortium"/>
            <person name="Clark A.G."/>
            <person name="Eisen M.B."/>
            <person name="Smith D.R."/>
            <person name="Bergman C.M."/>
            <person name="Oliver B."/>
            <person name="Markow T.A."/>
            <person name="Kaufman T.C."/>
            <person name="Kellis M."/>
            <person name="Gelbart W."/>
            <person name="Iyer V.N."/>
            <person name="Pollard D.A."/>
            <person name="Sackton T.B."/>
            <person name="Larracuente A.M."/>
            <person name="Singh N.D."/>
            <person name="Abad J.P."/>
            <person name="Abt D.N."/>
            <person name="Adryan B."/>
            <person name="Aguade M."/>
            <person name="Akashi H."/>
            <person name="Anderson W.W."/>
            <person name="Aquadro C.F."/>
            <person name="Ardell D.H."/>
            <person name="Arguello R."/>
            <person name="Artieri C.G."/>
            <person name="Barbash D.A."/>
            <person name="Barker D."/>
            <person name="Barsanti P."/>
            <person name="Batterham P."/>
            <person name="Batzoglou S."/>
            <person name="Begun D."/>
            <person name="Bhutkar A."/>
            <person name="Blanco E."/>
            <person name="Bosak S.A."/>
            <person name="Bradley R.K."/>
            <person name="Brand A.D."/>
            <person name="Brent M.R."/>
            <person name="Brooks A.N."/>
            <person name="Brown R.H."/>
            <person name="Butlin R.K."/>
            <person name="Caggese C."/>
            <person name="Calvi B.R."/>
            <person name="Bernardo de Carvalho A."/>
            <person name="Caspi A."/>
            <person name="Castrezana S."/>
            <person name="Celniker S.E."/>
            <person name="Chang J.L."/>
            <person name="Chapple C."/>
            <person name="Chatterji S."/>
            <person name="Chinwalla A."/>
            <person name="Civetta A."/>
            <person name="Clifton S.W."/>
            <person name="Comeron J.M."/>
            <person name="Costello J.C."/>
            <person name="Coyne J.A."/>
            <person name="Daub J."/>
            <person name="David R.G."/>
            <person name="Delcher A.L."/>
            <person name="Delehaunty K."/>
            <person name="Do C.B."/>
            <person name="Ebling H."/>
            <person name="Edwards K."/>
            <person name="Eickbush T."/>
            <person name="Evans J.D."/>
            <person name="Filipski A."/>
            <person name="Findeiss S."/>
            <person name="Freyhult E."/>
            <person name="Fulton L."/>
            <person name="Fulton R."/>
            <person name="Garcia A.C."/>
            <person name="Gardiner A."/>
            <person name="Garfield D.A."/>
            <person name="Garvin B.E."/>
            <person name="Gibson G."/>
            <person name="Gilbert D."/>
            <person name="Gnerre S."/>
            <person name="Godfrey J."/>
            <person name="Good R."/>
            <person name="Gotea V."/>
            <person name="Gravely B."/>
            <person name="Greenberg A.J."/>
            <person name="Griffiths-Jones S."/>
            <person name="Gross S."/>
            <person name="Guigo R."/>
            <person name="Gustafson E.A."/>
            <person name="Haerty W."/>
            <person name="Hahn M.W."/>
            <person name="Halligan D.L."/>
            <person name="Halpern A.L."/>
            <person name="Halter G.M."/>
            <person name="Han M.V."/>
            <person name="Heger A."/>
            <person name="Hillier L."/>
            <person name="Hinrichs A.S."/>
            <person name="Holmes I."/>
            <person name="Hoskins R.A."/>
            <person name="Hubisz M.J."/>
            <person name="Hultmark D."/>
            <person name="Huntley M.A."/>
            <person name="Jaffe D.B."/>
            <person name="Jagadeeshan S."/>
            <person name="Jeck W.R."/>
            <person name="Johnson J."/>
            <person name="Jones C.D."/>
            <person name="Jordan W.C."/>
            <person name="Karpen G.H."/>
            <person name="Kataoka E."/>
            <person name="Keightley P.D."/>
            <person name="Kheradpour P."/>
            <person name="Kirkness E.F."/>
            <person name="Koerich L.B."/>
            <person name="Kristiansen K."/>
            <person name="Kudrna D."/>
            <person name="Kulathinal R.J."/>
            <person name="Kumar S."/>
            <person name="Kwok R."/>
            <person name="Lander E."/>
            <person name="Langley C.H."/>
            <person name="Lapoint R."/>
            <person name="Lazzaro B.P."/>
            <person name="Lee S.J."/>
            <person name="Levesque L."/>
            <person name="Li R."/>
            <person name="Lin C.F."/>
            <person name="Lin M.F."/>
            <person name="Lindblad-Toh K."/>
            <person name="Llopart A."/>
            <person name="Long M."/>
            <person name="Low L."/>
            <person name="Lozovsky E."/>
            <person name="Lu J."/>
            <person name="Luo M."/>
            <person name="Machado C.A."/>
            <person name="Makalowski W."/>
            <person name="Marzo M."/>
            <person name="Matsuda M."/>
            <person name="Matzkin L."/>
            <person name="McAllister B."/>
            <person name="McBride C.S."/>
            <person name="McKernan B."/>
            <person name="McKernan K."/>
            <person name="Mendez-Lago M."/>
            <person name="Minx P."/>
            <person name="Mollenhauer M.U."/>
            <person name="Montooth K."/>
            <person name="Mount S.M."/>
            <person name="Mu X."/>
            <person name="Myers E."/>
            <person name="Negre B."/>
            <person name="Newfeld S."/>
            <person name="Nielsen R."/>
            <person name="Noor M.A."/>
            <person name="O'Grady P."/>
            <person name="Pachter L."/>
            <person name="Papaceit M."/>
            <person name="Parisi M.J."/>
            <person name="Parisi M."/>
            <person name="Parts L."/>
            <person name="Pedersen J.S."/>
            <person name="Pesole G."/>
            <person name="Phillippy A.M."/>
            <person name="Ponting C.P."/>
            <person name="Pop M."/>
            <person name="Porcelli D."/>
            <person name="Powell J.R."/>
            <person name="Prohaska S."/>
            <person name="Pruitt K."/>
            <person name="Puig M."/>
            <person name="Quesneville H."/>
            <person name="Ram K.R."/>
            <person name="Rand D."/>
            <person name="Rasmussen M.D."/>
            <person name="Reed L.K."/>
            <person name="Reenan R."/>
            <person name="Reily A."/>
            <person name="Remington K.A."/>
            <person name="Rieger T.T."/>
            <person name="Ritchie M.G."/>
            <person name="Robin C."/>
            <person name="Rogers Y.H."/>
            <person name="Rohde C."/>
            <person name="Rozas J."/>
            <person name="Rubenfield M.J."/>
            <person name="Ruiz A."/>
            <person name="Russo S."/>
            <person name="Salzberg S.L."/>
            <person name="Sanchez-Gracia A."/>
            <person name="Saranga D.J."/>
            <person name="Sato H."/>
            <person name="Schaeffer S.W."/>
            <person name="Schatz M.C."/>
            <person name="Schlenke T."/>
            <person name="Schwartz R."/>
            <person name="Segarra C."/>
            <person name="Singh R.S."/>
            <person name="Sirot L."/>
            <person name="Sirota M."/>
            <person name="Sisneros N.B."/>
            <person name="Smith C.D."/>
            <person name="Smith T.F."/>
            <person name="Spieth J."/>
            <person name="Stage D.E."/>
            <person name="Stark A."/>
            <person name="Stephan W."/>
            <person name="Strausberg R.L."/>
            <person name="Strempel S."/>
            <person name="Sturgill D."/>
            <person name="Sutton G."/>
            <person name="Sutton G.G."/>
            <person name="Tao W."/>
            <person name="Teichmann S."/>
            <person name="Tobari Y.N."/>
            <person name="Tomimura Y."/>
            <person name="Tsolas J.M."/>
            <person name="Valente V.L."/>
            <person name="Venter E."/>
            <person name="Venter J.C."/>
            <person name="Vicario S."/>
            <person name="Vieira F.G."/>
            <person name="Vilella A.J."/>
            <person name="Villasante A."/>
            <person name="Walenz B."/>
            <person name="Wang J."/>
            <person name="Wasserman M."/>
            <person name="Watts T."/>
            <person name="Wilson D."/>
            <person name="Wilson R.K."/>
            <person name="Wing R.A."/>
            <person name="Wolfner M.F."/>
            <person name="Wong A."/>
            <person name="Wong G.K."/>
            <person name="Wu C.I."/>
            <person name="Wu G."/>
            <person name="Yamamoto D."/>
            <person name="Yang H.P."/>
            <person name="Yang S.P."/>
            <person name="Yorke J.A."/>
            <person name="Yoshida K."/>
            <person name="Zdobnov E."/>
            <person name="Zhang P."/>
            <person name="Zhang Y."/>
            <person name="Zimin A.V."/>
            <person name="Baldwin J."/>
            <person name="Abdouelleil A."/>
            <person name="Abdulkadir J."/>
            <person name="Abebe A."/>
            <person name="Abera B."/>
            <person name="Abreu J."/>
            <person name="Acer S.C."/>
            <person name="Aftuck L."/>
            <person name="Alexander A."/>
            <person name="An P."/>
            <person name="Anderson E."/>
            <person name="Anderson S."/>
            <person name="Arachi H."/>
            <person name="Azer M."/>
            <person name="Bachantsang P."/>
            <person name="Barry A."/>
            <person name="Bayul T."/>
            <person name="Berlin A."/>
            <person name="Bessette D."/>
            <person name="Bloom T."/>
            <person name="Blye J."/>
            <person name="Boguslavskiy L."/>
            <person name="Bonnet C."/>
            <person name="Boukhgalter B."/>
            <person name="Bourzgui I."/>
            <person name="Brown A."/>
            <person name="Cahill P."/>
            <person name="Channer S."/>
            <person name="Cheshatsang Y."/>
            <person name="Chuda L."/>
            <person name="Citroen M."/>
            <person name="Collymore A."/>
            <person name="Cooke P."/>
            <person name="Costello M."/>
            <person name="D'Aco K."/>
            <person name="Daza R."/>
            <person name="De Haan G."/>
            <person name="DeGray S."/>
            <person name="DeMaso C."/>
            <person name="Dhargay N."/>
            <person name="Dooley K."/>
            <person name="Dooley E."/>
            <person name="Doricent M."/>
            <person name="Dorje P."/>
            <person name="Dorjee K."/>
            <person name="Dupes A."/>
            <person name="Elong R."/>
            <person name="Falk J."/>
            <person name="Farina A."/>
            <person name="Faro S."/>
            <person name="Ferguson D."/>
            <person name="Fisher S."/>
            <person name="Foley C.D."/>
            <person name="Franke A."/>
            <person name="Friedrich D."/>
            <person name="Gadbois L."/>
            <person name="Gearin G."/>
            <person name="Gearin C.R."/>
            <person name="Giannoukos G."/>
            <person name="Goode T."/>
            <person name="Graham J."/>
            <person name="Grandbois E."/>
            <person name="Grewal S."/>
            <person name="Gyaltsen K."/>
            <person name="Hafez N."/>
            <person name="Hagos B."/>
            <person name="Hall J."/>
            <person name="Henson C."/>
            <person name="Hollinger A."/>
            <person name="Honan T."/>
            <person name="Huard M.D."/>
            <person name="Hughes L."/>
            <person name="Hurhula B."/>
            <person name="Husby M.E."/>
            <person name="Kamat A."/>
            <person name="Kanga B."/>
            <person name="Kashin S."/>
            <person name="Khazanovich D."/>
            <person name="Kisner P."/>
            <person name="Lance K."/>
            <person name="Lara M."/>
            <person name="Lee W."/>
            <person name="Lennon N."/>
            <person name="Letendre F."/>
            <person name="LeVine R."/>
            <person name="Lipovsky A."/>
            <person name="Liu X."/>
            <person name="Liu J."/>
            <person name="Liu S."/>
            <person name="Lokyitsang T."/>
            <person name="Lokyitsang Y."/>
            <person name="Lubonja R."/>
            <person name="Lui A."/>
            <person name="MacDonald P."/>
            <person name="Magnisalis V."/>
            <person name="Maru K."/>
            <person name="Matthews C."/>
            <person name="McCusker W."/>
            <person name="McDonough S."/>
            <person name="Mehta T."/>
            <person name="Meldrim J."/>
            <person name="Meneus L."/>
            <person name="Mihai O."/>
            <person name="Mihalev A."/>
            <person name="Mihova T."/>
            <person name="Mittelman R."/>
            <person name="Mlenga V."/>
            <person name="Montmayeur A."/>
            <person name="Mulrain L."/>
            <person name="Navidi A."/>
            <person name="Naylor J."/>
            <person name="Negash T."/>
            <person name="Nguyen T."/>
            <person name="Nguyen N."/>
            <person name="Nicol R."/>
            <person name="Norbu C."/>
            <person name="Norbu N."/>
            <person name="Novod N."/>
            <person name="O'Neill B."/>
            <person name="Osman S."/>
            <person name="Markiewicz E."/>
            <person name="Oyono O.L."/>
            <person name="Patti C."/>
            <person name="Phunkhang P."/>
            <person name="Pierre F."/>
            <person name="Priest M."/>
            <person name="Raghuraman S."/>
            <person name="Rege F."/>
            <person name="Reyes R."/>
            <person name="Rise C."/>
            <person name="Rogov P."/>
            <person name="Ross K."/>
            <person name="Ryan E."/>
            <person name="Settipalli S."/>
            <person name="Shea T."/>
            <person name="Sherpa N."/>
            <person name="Shi L."/>
            <person name="Shih D."/>
            <person name="Sparrow T."/>
            <person name="Spaulding J."/>
            <person name="Stalker J."/>
            <person name="Stange-Thomann N."/>
            <person name="Stavropoulos S."/>
            <person name="Stone C."/>
            <person name="Strader C."/>
            <person name="Tesfaye S."/>
            <person name="Thomson T."/>
            <person name="Thoulutsang Y."/>
            <person name="Thoulutsang D."/>
            <person name="Topham K."/>
            <person name="Topping I."/>
            <person name="Tsamla T."/>
            <person name="Vassiliev H."/>
            <person name="Vo A."/>
            <person name="Wangchuk T."/>
            <person name="Wangdi T."/>
            <person name="Weiand M."/>
            <person name="Wilkinson J."/>
            <person name="Wilson A."/>
            <person name="Yadav S."/>
            <person name="Young G."/>
            <person name="Yu Q."/>
            <person name="Zembek L."/>
            <person name="Zhong D."/>
            <person name="Zimmer A."/>
            <person name="Zwirko Z."/>
            <person name="Jaffe D.B."/>
            <person name="Alvarez P."/>
            <person name="Brockman W."/>
            <person name="Butler J."/>
            <person name="Chin C."/>
            <person name="Gnerre S."/>
            <person name="Grabherr M."/>
            <person name="Kleber M."/>
            <person name="Mauceli E."/>
            <person name="MacCallum I."/>
        </authorList>
    </citation>
    <scope>NUCLEOTIDE SEQUENCE [LARGE SCALE GENOMIC DNA]</scope>
    <source>
        <strain evidence="8">Tai18E2 / Tucson 14021-0261.01</strain>
    </source>
</reference>
<proteinExistence type="inferred from homology"/>
<dbReference type="OrthoDB" id="270763at2759"/>
<dbReference type="SMR" id="A0A0R1E1Y3"/>
<keyword evidence="8" id="KW-1185">Reference proteome</keyword>
<accession>A0A0R1E1Y3</accession>
<dbReference type="PANTHER" id="PTHR21183:SF18">
    <property type="entry name" value="LARGE RIBOSOMAL SUBUNIT PROTEIN UL29M"/>
    <property type="match status" value="1"/>
</dbReference>
<organism evidence="7 8">
    <name type="scientific">Drosophila yakuba</name>
    <name type="common">Fruit fly</name>
    <dbReference type="NCBI Taxonomy" id="7245"/>
    <lineage>
        <taxon>Eukaryota</taxon>
        <taxon>Metazoa</taxon>
        <taxon>Ecdysozoa</taxon>
        <taxon>Arthropoda</taxon>
        <taxon>Hexapoda</taxon>
        <taxon>Insecta</taxon>
        <taxon>Pterygota</taxon>
        <taxon>Neoptera</taxon>
        <taxon>Endopterygota</taxon>
        <taxon>Diptera</taxon>
        <taxon>Brachycera</taxon>
        <taxon>Muscomorpha</taxon>
        <taxon>Ephydroidea</taxon>
        <taxon>Drosophilidae</taxon>
        <taxon>Drosophila</taxon>
        <taxon>Sophophora</taxon>
    </lineage>
</organism>
<dbReference type="AlphaFoldDB" id="A0A0R1E1Y3"/>
<dbReference type="GO" id="GO:0003735">
    <property type="term" value="F:structural constituent of ribosome"/>
    <property type="evidence" value="ECO:0007669"/>
    <property type="project" value="InterPro"/>
</dbReference>
<evidence type="ECO:0000256" key="4">
    <source>
        <dbReference type="ARBA" id="ARBA00023128"/>
    </source>
</evidence>
<comment type="subcellular location">
    <subcellularLocation>
        <location evidence="1">Mitochondrion</location>
    </subcellularLocation>
</comment>
<dbReference type="KEGG" id="dya:Dyak_GE24770"/>
<protein>
    <recommendedName>
        <fullName evidence="6">Large ribosomal subunit protein uL29m</fullName>
    </recommendedName>
</protein>
<evidence type="ECO:0000256" key="3">
    <source>
        <dbReference type="ARBA" id="ARBA00022980"/>
    </source>
</evidence>
<comment type="similarity">
    <text evidence="2">Belongs to the universal ribosomal protein uL29 family.</text>
</comment>
<evidence type="ECO:0000313" key="7">
    <source>
        <dbReference type="EMBL" id="KRK03280.1"/>
    </source>
</evidence>
<dbReference type="GO" id="GO:0005762">
    <property type="term" value="C:mitochondrial large ribosomal subunit"/>
    <property type="evidence" value="ECO:0007669"/>
    <property type="project" value="TreeGrafter"/>
</dbReference>
<evidence type="ECO:0000256" key="1">
    <source>
        <dbReference type="ARBA" id="ARBA00004173"/>
    </source>
</evidence>
<dbReference type="Gene3D" id="6.10.330.20">
    <property type="match status" value="1"/>
</dbReference>
<evidence type="ECO:0000256" key="5">
    <source>
        <dbReference type="ARBA" id="ARBA00023274"/>
    </source>
</evidence>
<sequence>MSSTLIKCFNLAKTVGNATVKSFLAAPKQPWQACRKWVLARKRGQISHSAPHVQMPMQMHTSPVRRDLMEFFDDKKNWSENEVKVGRAWRTEELRIKSNKELHQLWFVLLKERNMLLTMEHECNDKMEVFPSPERIDKVKISMENLETVVRERNKAYHLLETGETGERPQKAVKNAFGLQVSYKSCEHALPPFMNLKWIKSRNIGFGGRAVNRFLLKYREKLYNAKRKAKNRSRNEVMMILRRNPNFDLNVLRRQFPDVNVDKLCNEDKIRGHYVPKVGV</sequence>
<dbReference type="Pfam" id="PF06984">
    <property type="entry name" value="MRP-L47"/>
    <property type="match status" value="1"/>
</dbReference>
<dbReference type="GO" id="GO:0032543">
    <property type="term" value="P:mitochondrial translation"/>
    <property type="evidence" value="ECO:0007669"/>
    <property type="project" value="TreeGrafter"/>
</dbReference>
<keyword evidence="4" id="KW-0496">Mitochondrion</keyword>
<dbReference type="Proteomes" id="UP000002282">
    <property type="component" value="Chromosome 3R"/>
</dbReference>
<dbReference type="PANTHER" id="PTHR21183">
    <property type="entry name" value="RIBOSOMAL PROTEIN L47, MITOCHONDRIAL-RELATED"/>
    <property type="match status" value="1"/>
</dbReference>
<dbReference type="EMBL" id="CM000160">
    <property type="protein sequence ID" value="KRK03280.1"/>
    <property type="molecule type" value="Genomic_DNA"/>
</dbReference>
<dbReference type="eggNOG" id="KOG3331">
    <property type="taxonomic scope" value="Eukaryota"/>
</dbReference>